<comment type="caution">
    <text evidence="2">The sequence shown here is derived from an EMBL/GenBank/DDBJ whole genome shotgun (WGS) entry which is preliminary data.</text>
</comment>
<dbReference type="PANTHER" id="PTHR46033">
    <property type="entry name" value="PROTEIN MAIN-LIKE 2"/>
    <property type="match status" value="1"/>
</dbReference>
<reference evidence="2 3" key="1">
    <citation type="submission" date="2019-01" db="EMBL/GenBank/DDBJ databases">
        <title>Sequencing of cultivated peanut Arachis hypogaea provides insights into genome evolution and oil improvement.</title>
        <authorList>
            <person name="Chen X."/>
        </authorList>
    </citation>
    <scope>NUCLEOTIDE SEQUENCE [LARGE SCALE GENOMIC DNA]</scope>
    <source>
        <strain evidence="3">cv. Fuhuasheng</strain>
        <tissue evidence="2">Leaves</tissue>
    </source>
</reference>
<name>A0A445AEL6_ARAHY</name>
<proteinExistence type="predicted"/>
<dbReference type="AlphaFoldDB" id="A0A445AEL6"/>
<dbReference type="Proteomes" id="UP000289738">
    <property type="component" value="Chromosome B02"/>
</dbReference>
<dbReference type="Pfam" id="PF10536">
    <property type="entry name" value="PMD"/>
    <property type="match status" value="1"/>
</dbReference>
<dbReference type="PANTHER" id="PTHR46033:SF8">
    <property type="entry name" value="PROTEIN MAINTENANCE OF MERISTEMS-LIKE"/>
    <property type="match status" value="1"/>
</dbReference>
<evidence type="ECO:0000313" key="2">
    <source>
        <dbReference type="EMBL" id="RYR24873.1"/>
    </source>
</evidence>
<gene>
    <name evidence="2" type="ORF">Ahy_B02g058432</name>
</gene>
<evidence type="ECO:0000313" key="3">
    <source>
        <dbReference type="Proteomes" id="UP000289738"/>
    </source>
</evidence>
<protein>
    <recommendedName>
        <fullName evidence="1">Aminotransferase-like plant mobile domain-containing protein</fullName>
    </recommendedName>
</protein>
<accession>A0A445AEL6</accession>
<dbReference type="InterPro" id="IPR019557">
    <property type="entry name" value="AminoTfrase-like_pln_mobile"/>
</dbReference>
<dbReference type="GO" id="GO:0010073">
    <property type="term" value="P:meristem maintenance"/>
    <property type="evidence" value="ECO:0007669"/>
    <property type="project" value="InterPro"/>
</dbReference>
<feature type="domain" description="Aminotransferase-like plant mobile" evidence="1">
    <location>
        <begin position="12"/>
        <end position="97"/>
    </location>
</feature>
<organism evidence="2 3">
    <name type="scientific">Arachis hypogaea</name>
    <name type="common">Peanut</name>
    <dbReference type="NCBI Taxonomy" id="3818"/>
    <lineage>
        <taxon>Eukaryota</taxon>
        <taxon>Viridiplantae</taxon>
        <taxon>Streptophyta</taxon>
        <taxon>Embryophyta</taxon>
        <taxon>Tracheophyta</taxon>
        <taxon>Spermatophyta</taxon>
        <taxon>Magnoliopsida</taxon>
        <taxon>eudicotyledons</taxon>
        <taxon>Gunneridae</taxon>
        <taxon>Pentapetalae</taxon>
        <taxon>rosids</taxon>
        <taxon>fabids</taxon>
        <taxon>Fabales</taxon>
        <taxon>Fabaceae</taxon>
        <taxon>Papilionoideae</taxon>
        <taxon>50 kb inversion clade</taxon>
        <taxon>dalbergioids sensu lato</taxon>
        <taxon>Dalbergieae</taxon>
        <taxon>Pterocarpus clade</taxon>
        <taxon>Arachis</taxon>
    </lineage>
</organism>
<keyword evidence="3" id="KW-1185">Reference proteome</keyword>
<evidence type="ECO:0000259" key="1">
    <source>
        <dbReference type="Pfam" id="PF10536"/>
    </source>
</evidence>
<sequence length="110" mass="13110">MPATVDAATLRQYMRCYIMLLIRGYLMTELSNNQVHIRWLLLLEDFERCRRLSWESSVLAWTYHLLCFAAHRSTTNIAGCTLLLVSWIYHRFSLWCPPDRQILMYPIAVR</sequence>
<dbReference type="EMBL" id="SDMP01000012">
    <property type="protein sequence ID" value="RYR24873.1"/>
    <property type="molecule type" value="Genomic_DNA"/>
</dbReference>
<dbReference type="InterPro" id="IPR044824">
    <property type="entry name" value="MAIN-like"/>
</dbReference>